<protein>
    <submittedName>
        <fullName evidence="1">Uncharacterized protein</fullName>
    </submittedName>
</protein>
<name>A0A6C0BIM5_9ZZZZ</name>
<proteinExistence type="predicted"/>
<dbReference type="AlphaFoldDB" id="A0A6C0BIM5"/>
<sequence>MAGRSELYFISLILLLAVALLIADRMVRIKGFLDKRCGIGFQPCKYPLRCMNGVCAPTDPPFLKKTDLPVVP</sequence>
<dbReference type="EMBL" id="MN739166">
    <property type="protein sequence ID" value="QHS91920.1"/>
    <property type="molecule type" value="Genomic_DNA"/>
</dbReference>
<reference evidence="1" key="1">
    <citation type="journal article" date="2020" name="Nature">
        <title>Giant virus diversity and host interactions through global metagenomics.</title>
        <authorList>
            <person name="Schulz F."/>
            <person name="Roux S."/>
            <person name="Paez-Espino D."/>
            <person name="Jungbluth S."/>
            <person name="Walsh D.A."/>
            <person name="Denef V.J."/>
            <person name="McMahon K.D."/>
            <person name="Konstantinidis K.T."/>
            <person name="Eloe-Fadrosh E.A."/>
            <person name="Kyrpides N.C."/>
            <person name="Woyke T."/>
        </authorList>
    </citation>
    <scope>NUCLEOTIDE SEQUENCE</scope>
    <source>
        <strain evidence="1">GVMAG-M-3300013285-6</strain>
    </source>
</reference>
<accession>A0A6C0BIM5</accession>
<evidence type="ECO:0000313" key="1">
    <source>
        <dbReference type="EMBL" id="QHS91920.1"/>
    </source>
</evidence>
<organism evidence="1">
    <name type="scientific">viral metagenome</name>
    <dbReference type="NCBI Taxonomy" id="1070528"/>
    <lineage>
        <taxon>unclassified sequences</taxon>
        <taxon>metagenomes</taxon>
        <taxon>organismal metagenomes</taxon>
    </lineage>
</organism>